<keyword evidence="1" id="KW-0175">Coiled coil</keyword>
<organism evidence="3 4">
    <name type="scientific">Meloidogyne enterolobii</name>
    <name type="common">Root-knot nematode worm</name>
    <name type="synonym">Meloidogyne mayaguensis</name>
    <dbReference type="NCBI Taxonomy" id="390850"/>
    <lineage>
        <taxon>Eukaryota</taxon>
        <taxon>Metazoa</taxon>
        <taxon>Ecdysozoa</taxon>
        <taxon>Nematoda</taxon>
        <taxon>Chromadorea</taxon>
        <taxon>Rhabditida</taxon>
        <taxon>Tylenchina</taxon>
        <taxon>Tylenchomorpha</taxon>
        <taxon>Tylenchoidea</taxon>
        <taxon>Meloidogynidae</taxon>
        <taxon>Meloidogyninae</taxon>
        <taxon>Meloidogyne</taxon>
    </lineage>
</organism>
<reference evidence="3 4" key="1">
    <citation type="submission" date="2020-08" db="EMBL/GenBank/DDBJ databases">
        <authorList>
            <person name="Koutsovoulos G."/>
            <person name="Danchin GJ E."/>
        </authorList>
    </citation>
    <scope>NUCLEOTIDE SEQUENCE [LARGE SCALE GENOMIC DNA]</scope>
</reference>
<name>A0A6V7VHJ1_MELEN</name>
<feature type="chain" id="PRO_5027980398" evidence="2">
    <location>
        <begin position="24"/>
        <end position="217"/>
    </location>
</feature>
<feature type="signal peptide" evidence="2">
    <location>
        <begin position="1"/>
        <end position="23"/>
    </location>
</feature>
<evidence type="ECO:0000256" key="2">
    <source>
        <dbReference type="SAM" id="SignalP"/>
    </source>
</evidence>
<proteinExistence type="predicted"/>
<sequence length="217" mass="26207">MIFDKTFLLFLIFLFILWPSSNAMLKKSTESIKRSFSSESLSNLDCYGELRYTKDSKQLEEFKSDLTDLNNEISNKENIWISKVKNLLKHYKETVNVAINLKNKENNSREETKLAVKIKCKEEMNNNEIEVPKYKIKEIKEIMHEFDEELKTINNKMKECTYEYDRLKEEFTKYYDENKLNKYKILLLDINYYSKDYFEAIKKAKDLIGENKRFFFF</sequence>
<dbReference type="AlphaFoldDB" id="A0A6V7VHJ1"/>
<protein>
    <submittedName>
        <fullName evidence="3">Uncharacterized protein</fullName>
    </submittedName>
</protein>
<feature type="coiled-coil region" evidence="1">
    <location>
        <begin position="136"/>
        <end position="170"/>
    </location>
</feature>
<dbReference type="EMBL" id="CAJEWN010000233">
    <property type="protein sequence ID" value="CAD2174333.1"/>
    <property type="molecule type" value="Genomic_DNA"/>
</dbReference>
<evidence type="ECO:0000313" key="3">
    <source>
        <dbReference type="EMBL" id="CAD2174333.1"/>
    </source>
</evidence>
<evidence type="ECO:0000256" key="1">
    <source>
        <dbReference type="SAM" id="Coils"/>
    </source>
</evidence>
<feature type="coiled-coil region" evidence="1">
    <location>
        <begin position="52"/>
        <end position="79"/>
    </location>
</feature>
<evidence type="ECO:0000313" key="4">
    <source>
        <dbReference type="Proteomes" id="UP000580250"/>
    </source>
</evidence>
<comment type="caution">
    <text evidence="3">The sequence shown here is derived from an EMBL/GenBank/DDBJ whole genome shotgun (WGS) entry which is preliminary data.</text>
</comment>
<accession>A0A6V7VHJ1</accession>
<keyword evidence="2" id="KW-0732">Signal</keyword>
<gene>
    <name evidence="3" type="ORF">MENT_LOCUS25986</name>
</gene>
<dbReference type="Proteomes" id="UP000580250">
    <property type="component" value="Unassembled WGS sequence"/>
</dbReference>